<comment type="pathway">
    <text evidence="1">Siderophore biosynthesis.</text>
</comment>
<evidence type="ECO:0008006" key="6">
    <source>
        <dbReference type="Google" id="ProtNLM"/>
    </source>
</evidence>
<dbReference type="EMBL" id="JAAIKC010000001">
    <property type="protein sequence ID" value="NEW05001.1"/>
    <property type="molecule type" value="Genomic_DNA"/>
</dbReference>
<dbReference type="Pfam" id="PF04183">
    <property type="entry name" value="IucA_IucC"/>
    <property type="match status" value="1"/>
</dbReference>
<gene>
    <name evidence="5" type="ORF">GK047_03075</name>
</gene>
<reference evidence="5" key="1">
    <citation type="submission" date="2020-02" db="EMBL/GenBank/DDBJ databases">
        <authorList>
            <person name="Shen X.-R."/>
            <person name="Zhang Y.-X."/>
        </authorList>
    </citation>
    <scope>NUCLEOTIDE SEQUENCE</scope>
    <source>
        <strain evidence="5">SYP-B3998</strain>
    </source>
</reference>
<evidence type="ECO:0000313" key="5">
    <source>
        <dbReference type="EMBL" id="NEW05001.1"/>
    </source>
</evidence>
<dbReference type="Pfam" id="PF06276">
    <property type="entry name" value="FhuF"/>
    <property type="match status" value="1"/>
</dbReference>
<dbReference type="InterPro" id="IPR022770">
    <property type="entry name" value="IucA/IucC-like_C"/>
</dbReference>
<dbReference type="InterPro" id="IPR007310">
    <property type="entry name" value="Aerobactin_biosyn_IucA/IucC_N"/>
</dbReference>
<dbReference type="InterPro" id="IPR037455">
    <property type="entry name" value="LucA/IucC-like"/>
</dbReference>
<sequence>MSFPVNDAITYTPEELLTATFIQANKPFLVSYFNSLLPIARERIADRLVNALMRELADDRACHELTTESDVPKQMAYYFEKSEKHLLFSITKQLSFSRLKTIDTQVLSKGHATATQLSPLSLAEFISAEGDYPPQQITSFLYEIANSSANLAFALAWQAYQHDSSTSILPIPSPTKLYATWWYEQQAFNGHSIHPGAKSKIGMSPEEVFRYSPEFGERVSLRFAAVQRKYVQASFPTQSTAEINKVFFQLVEGLEAELHRRLGLNCSSDYVVVPVHPWQWKHTLPTLFSADLASGHILLLESVLPAWPTLSVRTVLPDVAHLVPPHIKLPINVQTTSAIRALSNEAVQNGPLLTQALLAIMKLEPTSSSVIQLLAELGGINYLSPIEGDRSLKAKHLAFLLRENPDQYRKEDEVIIVGAALVESVHQARTPLIVQLIEEGYPSKEPQSGVCSFFNAYCEIVLSTLKLLSKYGVGLEAHLQNSLLVFKHGVPQRIMVRDLGGARVDRNRLERQGISLACSTDSSILSTAHEARNKLIHALMQNHLGEIVHCLSDYYCLPESYFWLIVQSKCRLLYAQWKLDPSFADHAAEDEQQLFAPYVETKALTRMRLEGNVKNYLYMRIANPLYDNGAQRQ</sequence>
<evidence type="ECO:0000259" key="4">
    <source>
        <dbReference type="Pfam" id="PF06276"/>
    </source>
</evidence>
<feature type="domain" description="Aerobactin siderophore biosynthesis IucA/IucC-like C-terminal" evidence="4">
    <location>
        <begin position="453"/>
        <end position="615"/>
    </location>
</feature>
<dbReference type="GO" id="GO:0019290">
    <property type="term" value="P:siderophore biosynthetic process"/>
    <property type="evidence" value="ECO:0007669"/>
    <property type="project" value="InterPro"/>
</dbReference>
<name>A0A6G3ZTT7_9BACL</name>
<dbReference type="PANTHER" id="PTHR34384:SF6">
    <property type="entry name" value="STAPHYLOFERRIN B SYNTHASE"/>
    <property type="match status" value="1"/>
</dbReference>
<dbReference type="RefSeq" id="WP_163940962.1">
    <property type="nucleotide sequence ID" value="NZ_JAAIKC010000001.1"/>
</dbReference>
<protein>
    <recommendedName>
        <fullName evidence="6">IucA/IucC family siderophore biosynthesis protein</fullName>
    </recommendedName>
</protein>
<accession>A0A6G3ZTT7</accession>
<proteinExistence type="inferred from homology"/>
<comment type="caution">
    <text evidence="5">The sequence shown here is derived from an EMBL/GenBank/DDBJ whole genome shotgun (WGS) entry which is preliminary data.</text>
</comment>
<evidence type="ECO:0000256" key="1">
    <source>
        <dbReference type="ARBA" id="ARBA00004924"/>
    </source>
</evidence>
<evidence type="ECO:0000256" key="2">
    <source>
        <dbReference type="ARBA" id="ARBA00007832"/>
    </source>
</evidence>
<feature type="domain" description="Aerobactin siderophore biosynthesis IucA/IucC N-terminal" evidence="3">
    <location>
        <begin position="183"/>
        <end position="422"/>
    </location>
</feature>
<dbReference type="GO" id="GO:0016881">
    <property type="term" value="F:acid-amino acid ligase activity"/>
    <property type="evidence" value="ECO:0007669"/>
    <property type="project" value="UniProtKB-ARBA"/>
</dbReference>
<organism evidence="5">
    <name type="scientific">Paenibacillus sp. SYP-B3998</name>
    <dbReference type="NCBI Taxonomy" id="2678564"/>
    <lineage>
        <taxon>Bacteria</taxon>
        <taxon>Bacillati</taxon>
        <taxon>Bacillota</taxon>
        <taxon>Bacilli</taxon>
        <taxon>Bacillales</taxon>
        <taxon>Paenibacillaceae</taxon>
        <taxon>Paenibacillus</taxon>
    </lineage>
</organism>
<evidence type="ECO:0000259" key="3">
    <source>
        <dbReference type="Pfam" id="PF04183"/>
    </source>
</evidence>
<dbReference type="Gene3D" id="1.10.510.40">
    <property type="match status" value="1"/>
</dbReference>
<comment type="similarity">
    <text evidence="2">Belongs to the IucA/IucC family.</text>
</comment>
<dbReference type="PANTHER" id="PTHR34384">
    <property type="entry name" value="L-2,3-DIAMINOPROPANOATE--CITRATE LIGASE"/>
    <property type="match status" value="1"/>
</dbReference>
<dbReference type="AlphaFoldDB" id="A0A6G3ZTT7"/>